<reference evidence="7" key="1">
    <citation type="submission" date="2015-10" db="EMBL/GenBank/DDBJ databases">
        <authorList>
            <person name="Gilbert D.G."/>
        </authorList>
    </citation>
    <scope>NUCLEOTIDE SEQUENCE</scope>
</reference>
<evidence type="ECO:0000256" key="4">
    <source>
        <dbReference type="ARBA" id="ARBA00023002"/>
    </source>
</evidence>
<sequence>MSDLRRSAYPVRPIAEAMPAQPALVLPDALREADAAALLAFAIASEAMFGDALTLSSHLQLHAGRHRSAKTLAQHEVHRDLMARIALRHGDALRARFGDRIVTAAVEESELAASGDGDWFGPHRDNGAAPVAHRTFTIVVYLHRFPCRFAGGELTLHGFQDAARQRFGPVQTIAPRHNVAAIFPSNTLHEILPVALPTSCFADRRFALTSWI</sequence>
<keyword evidence="3" id="KW-0223">Dioxygenase</keyword>
<accession>A0A160TQW0</accession>
<dbReference type="Pfam" id="PF13640">
    <property type="entry name" value="2OG-FeII_Oxy_3"/>
    <property type="match status" value="1"/>
</dbReference>
<dbReference type="AlphaFoldDB" id="A0A160TQW0"/>
<dbReference type="GO" id="GO:0005506">
    <property type="term" value="F:iron ion binding"/>
    <property type="evidence" value="ECO:0007669"/>
    <property type="project" value="InterPro"/>
</dbReference>
<dbReference type="GO" id="GO:0016705">
    <property type="term" value="F:oxidoreductase activity, acting on paired donors, with incorporation or reduction of molecular oxygen"/>
    <property type="evidence" value="ECO:0007669"/>
    <property type="project" value="InterPro"/>
</dbReference>
<comment type="cofactor">
    <cofactor evidence="1">
        <name>L-ascorbate</name>
        <dbReference type="ChEBI" id="CHEBI:38290"/>
    </cofactor>
</comment>
<evidence type="ECO:0000256" key="5">
    <source>
        <dbReference type="ARBA" id="ARBA00023004"/>
    </source>
</evidence>
<dbReference type="GO" id="GO:0051213">
    <property type="term" value="F:dioxygenase activity"/>
    <property type="evidence" value="ECO:0007669"/>
    <property type="project" value="UniProtKB-KW"/>
</dbReference>
<keyword evidence="2" id="KW-0479">Metal-binding</keyword>
<dbReference type="InterPro" id="IPR005123">
    <property type="entry name" value="Oxoglu/Fe-dep_dioxygenase_dom"/>
</dbReference>
<name>A0A160TQW0_9ZZZZ</name>
<gene>
    <name evidence="7" type="ORF">MGWOODY_Smn1646</name>
</gene>
<evidence type="ECO:0000259" key="6">
    <source>
        <dbReference type="PROSITE" id="PS51471"/>
    </source>
</evidence>
<dbReference type="PROSITE" id="PS51471">
    <property type="entry name" value="FE2OG_OXY"/>
    <property type="match status" value="1"/>
</dbReference>
<evidence type="ECO:0000256" key="2">
    <source>
        <dbReference type="ARBA" id="ARBA00022723"/>
    </source>
</evidence>
<evidence type="ECO:0000313" key="7">
    <source>
        <dbReference type="EMBL" id="CUS46444.1"/>
    </source>
</evidence>
<dbReference type="Gene3D" id="2.60.120.620">
    <property type="entry name" value="q2cbj1_9rhob like domain"/>
    <property type="match status" value="1"/>
</dbReference>
<dbReference type="EMBL" id="CZQE01000365">
    <property type="protein sequence ID" value="CUS46444.1"/>
    <property type="molecule type" value="Genomic_DNA"/>
</dbReference>
<evidence type="ECO:0000256" key="1">
    <source>
        <dbReference type="ARBA" id="ARBA00001961"/>
    </source>
</evidence>
<dbReference type="GO" id="GO:0031418">
    <property type="term" value="F:L-ascorbic acid binding"/>
    <property type="evidence" value="ECO:0007669"/>
    <property type="project" value="InterPro"/>
</dbReference>
<proteinExistence type="predicted"/>
<feature type="domain" description="Fe2OG dioxygenase" evidence="6">
    <location>
        <begin position="88"/>
        <end position="212"/>
    </location>
</feature>
<dbReference type="SMART" id="SM00702">
    <property type="entry name" value="P4Hc"/>
    <property type="match status" value="1"/>
</dbReference>
<keyword evidence="4" id="KW-0560">Oxidoreductase</keyword>
<protein>
    <submittedName>
        <fullName evidence="7">Sll0428 protein</fullName>
    </submittedName>
</protein>
<dbReference type="InterPro" id="IPR006620">
    <property type="entry name" value="Pro_4_hyd_alph"/>
</dbReference>
<organism evidence="7">
    <name type="scientific">hydrothermal vent metagenome</name>
    <dbReference type="NCBI Taxonomy" id="652676"/>
    <lineage>
        <taxon>unclassified sequences</taxon>
        <taxon>metagenomes</taxon>
        <taxon>ecological metagenomes</taxon>
    </lineage>
</organism>
<keyword evidence="5" id="KW-0408">Iron</keyword>
<evidence type="ECO:0000256" key="3">
    <source>
        <dbReference type="ARBA" id="ARBA00022964"/>
    </source>
</evidence>
<dbReference type="InterPro" id="IPR044862">
    <property type="entry name" value="Pro_4_hyd_alph_FE2OG_OXY"/>
</dbReference>